<evidence type="ECO:0000313" key="2">
    <source>
        <dbReference type="Proteomes" id="UP001060085"/>
    </source>
</evidence>
<proteinExistence type="predicted"/>
<comment type="caution">
    <text evidence="1">The sequence shown here is derived from an EMBL/GenBank/DDBJ whole genome shotgun (WGS) entry which is preliminary data.</text>
</comment>
<sequence length="330" mass="37003">MVVARGAAPQVVNEKIRTIQLPIIDFMGERSEVSKLMVKACQDFGFFKLVNHGVPNHIISPMEDQSWNFFSKTSSEKETTFGYGCKNIGFNGDVGDVEYLILNANRLSHQSPLTNYNEDPTTKFRCAVSSYVAAVRELACEILEVMGEGLRVPDTSVFSNLIRGVDSDSLIRLNHYPPLVVTDTSPPSSATNYNRIGFGEHTDPQILTILKSNDVCGLQISLQEGIWVPVTPHPTAFFVNVGDVLQAMTNGRFISVKHRAVVNSYKSRMSMAYFGSPPLHAKISPIPELITTQNPQLYRSFTWKEYKEATYSRRLGESRLNLFKIQLEEE</sequence>
<accession>A0ACB9ZTQ1</accession>
<protein>
    <submittedName>
        <fullName evidence="1">Uncharacterized protein</fullName>
    </submittedName>
</protein>
<reference evidence="2" key="1">
    <citation type="journal article" date="2023" name="Nat. Plants">
        <title>Single-cell RNA sequencing provides a high-resolution roadmap for understanding the multicellular compartmentation of specialized metabolism.</title>
        <authorList>
            <person name="Sun S."/>
            <person name="Shen X."/>
            <person name="Li Y."/>
            <person name="Li Y."/>
            <person name="Wang S."/>
            <person name="Li R."/>
            <person name="Zhang H."/>
            <person name="Shen G."/>
            <person name="Guo B."/>
            <person name="Wei J."/>
            <person name="Xu J."/>
            <person name="St-Pierre B."/>
            <person name="Chen S."/>
            <person name="Sun C."/>
        </authorList>
    </citation>
    <scope>NUCLEOTIDE SEQUENCE [LARGE SCALE GENOMIC DNA]</scope>
</reference>
<name>A0ACB9ZTQ1_CATRO</name>
<keyword evidence="2" id="KW-1185">Reference proteome</keyword>
<evidence type="ECO:0000313" key="1">
    <source>
        <dbReference type="EMBL" id="KAI5650960.1"/>
    </source>
</evidence>
<dbReference type="EMBL" id="CM044708">
    <property type="protein sequence ID" value="KAI5650960.1"/>
    <property type="molecule type" value="Genomic_DNA"/>
</dbReference>
<dbReference type="Proteomes" id="UP001060085">
    <property type="component" value="Linkage Group LG08"/>
</dbReference>
<organism evidence="1 2">
    <name type="scientific">Catharanthus roseus</name>
    <name type="common">Madagascar periwinkle</name>
    <name type="synonym">Vinca rosea</name>
    <dbReference type="NCBI Taxonomy" id="4058"/>
    <lineage>
        <taxon>Eukaryota</taxon>
        <taxon>Viridiplantae</taxon>
        <taxon>Streptophyta</taxon>
        <taxon>Embryophyta</taxon>
        <taxon>Tracheophyta</taxon>
        <taxon>Spermatophyta</taxon>
        <taxon>Magnoliopsida</taxon>
        <taxon>eudicotyledons</taxon>
        <taxon>Gunneridae</taxon>
        <taxon>Pentapetalae</taxon>
        <taxon>asterids</taxon>
        <taxon>lamiids</taxon>
        <taxon>Gentianales</taxon>
        <taxon>Apocynaceae</taxon>
        <taxon>Rauvolfioideae</taxon>
        <taxon>Vinceae</taxon>
        <taxon>Catharanthinae</taxon>
        <taxon>Catharanthus</taxon>
    </lineage>
</organism>
<gene>
    <name evidence="1" type="ORF">M9H77_36965</name>
</gene>